<accession>A0ABR2Z1J8</accession>
<evidence type="ECO:0000313" key="2">
    <source>
        <dbReference type="EMBL" id="KAK9917464.1"/>
    </source>
</evidence>
<organism evidence="2 3">
    <name type="scientific">Coccomyxa subellipsoidea</name>
    <dbReference type="NCBI Taxonomy" id="248742"/>
    <lineage>
        <taxon>Eukaryota</taxon>
        <taxon>Viridiplantae</taxon>
        <taxon>Chlorophyta</taxon>
        <taxon>core chlorophytes</taxon>
        <taxon>Trebouxiophyceae</taxon>
        <taxon>Trebouxiophyceae incertae sedis</taxon>
        <taxon>Coccomyxaceae</taxon>
        <taxon>Coccomyxa</taxon>
    </lineage>
</organism>
<evidence type="ECO:0000313" key="3">
    <source>
        <dbReference type="Proteomes" id="UP001491310"/>
    </source>
</evidence>
<dbReference type="EMBL" id="JALJOT010000002">
    <property type="protein sequence ID" value="KAK9917464.1"/>
    <property type="molecule type" value="Genomic_DNA"/>
</dbReference>
<feature type="region of interest" description="Disordered" evidence="1">
    <location>
        <begin position="57"/>
        <end position="85"/>
    </location>
</feature>
<dbReference type="Proteomes" id="UP001491310">
    <property type="component" value="Unassembled WGS sequence"/>
</dbReference>
<gene>
    <name evidence="2" type="ORF">WJX75_004670</name>
</gene>
<proteinExistence type="predicted"/>
<sequence>MRVFAFVPKDLQFDFIVVNLAKFSIGQRFYKVMKGSKALLFVGLCVLVASVAISEAQKGETGQTKGQLGEPGYPYEGAQGPAPAETPRYEHYEQAYAPVPGGVSFAAYEKAYSPAPGEAAHP</sequence>
<protein>
    <submittedName>
        <fullName evidence="2">Uncharacterized protein</fullName>
    </submittedName>
</protein>
<keyword evidence="3" id="KW-1185">Reference proteome</keyword>
<comment type="caution">
    <text evidence="2">The sequence shown here is derived from an EMBL/GenBank/DDBJ whole genome shotgun (WGS) entry which is preliminary data.</text>
</comment>
<reference evidence="2 3" key="1">
    <citation type="journal article" date="2024" name="Nat. Commun.">
        <title>Phylogenomics reveals the evolutionary origins of lichenization in chlorophyte algae.</title>
        <authorList>
            <person name="Puginier C."/>
            <person name="Libourel C."/>
            <person name="Otte J."/>
            <person name="Skaloud P."/>
            <person name="Haon M."/>
            <person name="Grisel S."/>
            <person name="Petersen M."/>
            <person name="Berrin J.G."/>
            <person name="Delaux P.M."/>
            <person name="Dal Grande F."/>
            <person name="Keller J."/>
        </authorList>
    </citation>
    <scope>NUCLEOTIDE SEQUENCE [LARGE SCALE GENOMIC DNA]</scope>
    <source>
        <strain evidence="2 3">SAG 216-7</strain>
    </source>
</reference>
<evidence type="ECO:0000256" key="1">
    <source>
        <dbReference type="SAM" id="MobiDB-lite"/>
    </source>
</evidence>
<name>A0ABR2Z1J8_9CHLO</name>